<dbReference type="RefSeq" id="WP_310238331.1">
    <property type="nucleotide sequence ID" value="NZ_JAVDWO010000018.1"/>
</dbReference>
<reference evidence="1 2" key="1">
    <citation type="submission" date="2023-07" db="EMBL/GenBank/DDBJ databases">
        <title>Sorghum-associated microbial communities from plants grown in Nebraska, USA.</title>
        <authorList>
            <person name="Schachtman D."/>
        </authorList>
    </citation>
    <scope>NUCLEOTIDE SEQUENCE [LARGE SCALE GENOMIC DNA]</scope>
    <source>
        <strain evidence="1 2">4099</strain>
    </source>
</reference>
<protein>
    <submittedName>
        <fullName evidence="1">Uncharacterized protein</fullName>
    </submittedName>
</protein>
<name>A0ABU1Y0Z8_9GAMM</name>
<dbReference type="EMBL" id="JAVDWO010000018">
    <property type="protein sequence ID" value="MDR7194689.1"/>
    <property type="molecule type" value="Genomic_DNA"/>
</dbReference>
<evidence type="ECO:0000313" key="1">
    <source>
        <dbReference type="EMBL" id="MDR7194689.1"/>
    </source>
</evidence>
<gene>
    <name evidence="1" type="ORF">J2W68_003437</name>
</gene>
<dbReference type="Proteomes" id="UP001256588">
    <property type="component" value="Unassembled WGS sequence"/>
</dbReference>
<evidence type="ECO:0000313" key="2">
    <source>
        <dbReference type="Proteomes" id="UP001256588"/>
    </source>
</evidence>
<proteinExistence type="predicted"/>
<comment type="caution">
    <text evidence="1">The sequence shown here is derived from an EMBL/GenBank/DDBJ whole genome shotgun (WGS) entry which is preliminary data.</text>
</comment>
<sequence length="177" mass="18225">MTDTDAIRDSGRGGAEFQSLLGGRSRLVVYGDLAGSGRNPAPTGSAGFVMEGGVQDGSWLATGADLQLRIDTDGVITGGGLFQGDQYAFSGQVSADAFDLLVRIGPPADSRSAANGIVGFVFEYTLRHQAPGGVEHSRVQPPASAGTPCRVVHYQPRMIANIGGDSMSTVQVPVCVG</sequence>
<organism evidence="1 2">
    <name type="scientific">Luteimonas terrae</name>
    <dbReference type="NCBI Taxonomy" id="1530191"/>
    <lineage>
        <taxon>Bacteria</taxon>
        <taxon>Pseudomonadati</taxon>
        <taxon>Pseudomonadota</taxon>
        <taxon>Gammaproteobacteria</taxon>
        <taxon>Lysobacterales</taxon>
        <taxon>Lysobacteraceae</taxon>
        <taxon>Luteimonas</taxon>
    </lineage>
</organism>
<keyword evidence="2" id="KW-1185">Reference proteome</keyword>
<accession>A0ABU1Y0Z8</accession>